<name>A0A5K7YQD4_9BACT</name>
<keyword evidence="2" id="KW-1003">Cell membrane</keyword>
<dbReference type="GO" id="GO:0005886">
    <property type="term" value="C:plasma membrane"/>
    <property type="evidence" value="ECO:0007669"/>
    <property type="project" value="UniProtKB-SubCell"/>
</dbReference>
<evidence type="ECO:0000256" key="4">
    <source>
        <dbReference type="ARBA" id="ARBA00022692"/>
    </source>
</evidence>
<dbReference type="PANTHER" id="PTHR33362:SF5">
    <property type="entry name" value="C4-DICARBOXYLATE TRAP TRANSPORTER LARGE PERMEASE PROTEIN DCTM"/>
    <property type="match status" value="1"/>
</dbReference>
<evidence type="ECO:0000256" key="7">
    <source>
        <dbReference type="SAM" id="Phobius"/>
    </source>
</evidence>
<evidence type="ECO:0000313" key="9">
    <source>
        <dbReference type="EMBL" id="BBO66817.1"/>
    </source>
</evidence>
<feature type="transmembrane region" description="Helical" evidence="7">
    <location>
        <begin position="140"/>
        <end position="164"/>
    </location>
</feature>
<feature type="transmembrane region" description="Helical" evidence="7">
    <location>
        <begin position="53"/>
        <end position="72"/>
    </location>
</feature>
<comment type="subcellular location">
    <subcellularLocation>
        <location evidence="1">Cell inner membrane</location>
        <topology evidence="1">Multi-pass membrane protein</topology>
    </subcellularLocation>
</comment>
<proteinExistence type="predicted"/>
<dbReference type="Proteomes" id="UP000427906">
    <property type="component" value="Chromosome"/>
</dbReference>
<organism evidence="9 10">
    <name type="scientific">Desulfosarcina alkanivorans</name>
    <dbReference type="NCBI Taxonomy" id="571177"/>
    <lineage>
        <taxon>Bacteria</taxon>
        <taxon>Pseudomonadati</taxon>
        <taxon>Thermodesulfobacteriota</taxon>
        <taxon>Desulfobacteria</taxon>
        <taxon>Desulfobacterales</taxon>
        <taxon>Desulfosarcinaceae</taxon>
        <taxon>Desulfosarcina</taxon>
    </lineage>
</organism>
<dbReference type="InterPro" id="IPR010656">
    <property type="entry name" value="DctM"/>
</dbReference>
<dbReference type="PIRSF" id="PIRSF006066">
    <property type="entry name" value="HI0050"/>
    <property type="match status" value="1"/>
</dbReference>
<evidence type="ECO:0000259" key="8">
    <source>
        <dbReference type="Pfam" id="PF06808"/>
    </source>
</evidence>
<evidence type="ECO:0000313" key="10">
    <source>
        <dbReference type="Proteomes" id="UP000427906"/>
    </source>
</evidence>
<accession>A0A5K7YQD4</accession>
<dbReference type="AlphaFoldDB" id="A0A5K7YQD4"/>
<gene>
    <name evidence="9" type="ORF">DSCA_07470</name>
</gene>
<keyword evidence="3" id="KW-0997">Cell inner membrane</keyword>
<keyword evidence="10" id="KW-1185">Reference proteome</keyword>
<dbReference type="KEGG" id="dalk:DSCA_07470"/>
<dbReference type="RefSeq" id="WP_155315147.1">
    <property type="nucleotide sequence ID" value="NZ_AP021874.1"/>
</dbReference>
<feature type="transmembrane region" description="Helical" evidence="7">
    <location>
        <begin position="318"/>
        <end position="348"/>
    </location>
</feature>
<feature type="domain" description="TRAP C4-dicarboxylate transport system permease DctM subunit" evidence="8">
    <location>
        <begin position="8"/>
        <end position="421"/>
    </location>
</feature>
<sequence length="427" mass="46075">MSWLGVAIVVILAMALLETPVFTVIAALSIACLYLVDHDWLSLQMILIEMNRLGAMPVLVALPLFTLVGCLLTETRAPRRIMNFIEALLGWLPGGLAMAALCSCAFFTALTGASGVTIVAMGGLLYPVMRGKGYADRFTLGLLTTSGSLGLLFPPSLAVILYGVVAQTDIGLIFKAALVPGAFLVVVLCGYAFFIKWPDGRPGPRPRISFKRLNSVFWEAAWDWPLIGIILAGVYGGFVTIAEVSAVVLIYVVVVECFVLKEVSFFKELPAIIVESAVLSGAIIVILGVALGFTGFLVDQQIPGRILESLTAFSDSKLFFLAGLNLFLLGVGCIMDIFSAIVIVVPIIVPIAMSYGVDPIHLCIIFLVNLEIGYSTPPVGINLFISSLKFEKPVTLIYRASFPYLMLLLGVLVVITYVPWLSLFLVR</sequence>
<feature type="transmembrane region" description="Helical" evidence="7">
    <location>
        <begin position="107"/>
        <end position="128"/>
    </location>
</feature>
<feature type="transmembrane region" description="Helical" evidence="7">
    <location>
        <begin position="272"/>
        <end position="298"/>
    </location>
</feature>
<dbReference type="NCBIfam" id="TIGR00786">
    <property type="entry name" value="dctM"/>
    <property type="match status" value="1"/>
</dbReference>
<dbReference type="Pfam" id="PF06808">
    <property type="entry name" value="DctM"/>
    <property type="match status" value="1"/>
</dbReference>
<feature type="transmembrane region" description="Helical" evidence="7">
    <location>
        <begin position="170"/>
        <end position="195"/>
    </location>
</feature>
<dbReference type="PANTHER" id="PTHR33362">
    <property type="entry name" value="SIALIC ACID TRAP TRANSPORTER PERMEASE PROTEIN SIAT-RELATED"/>
    <property type="match status" value="1"/>
</dbReference>
<protein>
    <recommendedName>
        <fullName evidence="8">TRAP C4-dicarboxylate transport system permease DctM subunit domain-containing protein</fullName>
    </recommendedName>
</protein>
<keyword evidence="6 7" id="KW-0472">Membrane</keyword>
<dbReference type="InterPro" id="IPR004681">
    <property type="entry name" value="TRAP_DctM"/>
</dbReference>
<keyword evidence="5 7" id="KW-1133">Transmembrane helix</keyword>
<dbReference type="GO" id="GO:0022857">
    <property type="term" value="F:transmembrane transporter activity"/>
    <property type="evidence" value="ECO:0007669"/>
    <property type="project" value="TreeGrafter"/>
</dbReference>
<evidence type="ECO:0000256" key="3">
    <source>
        <dbReference type="ARBA" id="ARBA00022519"/>
    </source>
</evidence>
<feature type="transmembrane region" description="Helical" evidence="7">
    <location>
        <begin position="360"/>
        <end position="385"/>
    </location>
</feature>
<evidence type="ECO:0000256" key="5">
    <source>
        <dbReference type="ARBA" id="ARBA00022989"/>
    </source>
</evidence>
<feature type="transmembrane region" description="Helical" evidence="7">
    <location>
        <begin position="216"/>
        <end position="235"/>
    </location>
</feature>
<keyword evidence="4 7" id="KW-0812">Transmembrane</keyword>
<evidence type="ECO:0000256" key="6">
    <source>
        <dbReference type="ARBA" id="ARBA00023136"/>
    </source>
</evidence>
<feature type="transmembrane region" description="Helical" evidence="7">
    <location>
        <begin position="405"/>
        <end position="426"/>
    </location>
</feature>
<reference evidence="9 10" key="1">
    <citation type="submission" date="2019-11" db="EMBL/GenBank/DDBJ databases">
        <title>Comparative genomics of hydrocarbon-degrading Desulfosarcina strains.</title>
        <authorList>
            <person name="Watanabe M."/>
            <person name="Kojima H."/>
            <person name="Fukui M."/>
        </authorList>
    </citation>
    <scope>NUCLEOTIDE SEQUENCE [LARGE SCALE GENOMIC DNA]</scope>
    <source>
        <strain evidence="9 10">PL12</strain>
    </source>
</reference>
<dbReference type="EMBL" id="AP021874">
    <property type="protein sequence ID" value="BBO66817.1"/>
    <property type="molecule type" value="Genomic_DNA"/>
</dbReference>
<evidence type="ECO:0000256" key="2">
    <source>
        <dbReference type="ARBA" id="ARBA00022475"/>
    </source>
</evidence>
<dbReference type="OrthoDB" id="9790209at2"/>
<evidence type="ECO:0000256" key="1">
    <source>
        <dbReference type="ARBA" id="ARBA00004429"/>
    </source>
</evidence>